<dbReference type="eggNOG" id="COG0759">
    <property type="taxonomic scope" value="Bacteria"/>
</dbReference>
<keyword evidence="1" id="KW-0472">Membrane</keyword>
<dbReference type="SMART" id="SM01234">
    <property type="entry name" value="Haemolytic"/>
    <property type="match status" value="1"/>
</dbReference>
<reference evidence="2 3" key="1">
    <citation type="journal article" date="2010" name="Stand. Genomic Sci.">
        <title>Complete genome sequence of Olsenella uli type strain (VPI D76D-27C).</title>
        <authorList>
            <person name="Goker M."/>
            <person name="Held B."/>
            <person name="Lucas S."/>
            <person name="Nolan M."/>
            <person name="Yasawong M."/>
            <person name="Glavina Del Rio T."/>
            <person name="Tice H."/>
            <person name="Cheng J.F."/>
            <person name="Bruce D."/>
            <person name="Detter J.C."/>
            <person name="Tapia R."/>
            <person name="Han C."/>
            <person name="Goodwin L."/>
            <person name="Pitluck S."/>
            <person name="Liolios K."/>
            <person name="Ivanova N."/>
            <person name="Mavromatis K."/>
            <person name="Mikhailova N."/>
            <person name="Pati A."/>
            <person name="Chen A."/>
            <person name="Palaniappan K."/>
            <person name="Land M."/>
            <person name="Hauser L."/>
            <person name="Chang Y.J."/>
            <person name="Jeffries C.D."/>
            <person name="Rohde M."/>
            <person name="Sikorski J."/>
            <person name="Pukall R."/>
            <person name="Woyke T."/>
            <person name="Bristow J."/>
            <person name="Eisen J.A."/>
            <person name="Markowitz V."/>
            <person name="Hugenholtz P."/>
            <person name="Kyrpides N.C."/>
            <person name="Klenk H.P."/>
            <person name="Lapidus A."/>
        </authorList>
    </citation>
    <scope>NUCLEOTIDE SEQUENCE [LARGE SCALE GENOMIC DNA]</scope>
    <source>
        <strain evidence="3">ATCC 49627 / DSM 7084 / CIP 109912 / JCM 12494 / NCIMB 702895 / VPI D76D-27C</strain>
    </source>
</reference>
<organism evidence="2 3">
    <name type="scientific">Olsenella uli (strain ATCC 49627 / DSM 7084 / CCUG 31166 / CIP 109912 / JCM 12494 / LMG 11480 / NCIMB 702895 / VPI D76D-27C)</name>
    <name type="common">Lactobacillus uli</name>
    <dbReference type="NCBI Taxonomy" id="633147"/>
    <lineage>
        <taxon>Bacteria</taxon>
        <taxon>Bacillati</taxon>
        <taxon>Actinomycetota</taxon>
        <taxon>Coriobacteriia</taxon>
        <taxon>Coriobacteriales</taxon>
        <taxon>Atopobiaceae</taxon>
        <taxon>Olsenella</taxon>
    </lineage>
</organism>
<dbReference type="STRING" id="633147.Olsu_1783"/>
<keyword evidence="1" id="KW-1003">Cell membrane</keyword>
<keyword evidence="3" id="KW-1185">Reference proteome</keyword>
<evidence type="ECO:0000313" key="3">
    <source>
        <dbReference type="Proteomes" id="UP000000333"/>
    </source>
</evidence>
<comment type="function">
    <text evidence="1">Could be involved in insertion of integral membrane proteins into the membrane.</text>
</comment>
<dbReference type="RefSeq" id="WP_013252621.1">
    <property type="nucleotide sequence ID" value="NC_014363.1"/>
</dbReference>
<comment type="similarity">
    <text evidence="1">Belongs to the UPF0161 family.</text>
</comment>
<dbReference type="KEGG" id="ols:Olsu_1783"/>
<dbReference type="GeneID" id="78513231"/>
<evidence type="ECO:0000256" key="1">
    <source>
        <dbReference type="HAMAP-Rule" id="MF_00386"/>
    </source>
</evidence>
<name>E1QXL8_OLSUV</name>
<sequence length="80" mass="8856">MVDVGVDHASTLQRASLCLIKGYRKYASPLLAPRCIYSPTCSEYALEAIERYGAARGMMLAAKRILRCHPFHKGGYDPVP</sequence>
<evidence type="ECO:0000313" key="2">
    <source>
        <dbReference type="EMBL" id="ADK68871.1"/>
    </source>
</evidence>
<comment type="subcellular location">
    <subcellularLocation>
        <location evidence="1">Cell membrane</location>
        <topology evidence="1">Peripheral membrane protein</topology>
        <orientation evidence="1">Cytoplasmic side</orientation>
    </subcellularLocation>
</comment>
<gene>
    <name evidence="2" type="ordered locus">Olsu_1783</name>
</gene>
<proteinExistence type="inferred from homology"/>
<protein>
    <recommendedName>
        <fullName evidence="1">Putative membrane protein insertion efficiency factor</fullName>
    </recommendedName>
</protein>
<dbReference type="Proteomes" id="UP000000333">
    <property type="component" value="Chromosome"/>
</dbReference>
<dbReference type="EMBL" id="CP002106">
    <property type="protein sequence ID" value="ADK68871.1"/>
    <property type="molecule type" value="Genomic_DNA"/>
</dbReference>
<accession>E1QXL8</accession>
<dbReference type="InterPro" id="IPR002696">
    <property type="entry name" value="Membr_insert_effic_factor_YidD"/>
</dbReference>
<dbReference type="HOGENOM" id="CLU_144811_6_0_11"/>
<dbReference type="Pfam" id="PF01809">
    <property type="entry name" value="YidD"/>
    <property type="match status" value="1"/>
</dbReference>
<dbReference type="PATRIC" id="fig|633147.7.peg.1490"/>
<dbReference type="NCBIfam" id="TIGR00278">
    <property type="entry name" value="membrane protein insertion efficiency factor YidD"/>
    <property type="match status" value="1"/>
</dbReference>
<dbReference type="PANTHER" id="PTHR33383">
    <property type="entry name" value="MEMBRANE PROTEIN INSERTION EFFICIENCY FACTOR-RELATED"/>
    <property type="match status" value="1"/>
</dbReference>
<dbReference type="GO" id="GO:0005886">
    <property type="term" value="C:plasma membrane"/>
    <property type="evidence" value="ECO:0007669"/>
    <property type="project" value="UniProtKB-SubCell"/>
</dbReference>
<dbReference type="PANTHER" id="PTHR33383:SF1">
    <property type="entry name" value="MEMBRANE PROTEIN INSERTION EFFICIENCY FACTOR-RELATED"/>
    <property type="match status" value="1"/>
</dbReference>
<dbReference type="AlphaFoldDB" id="E1QXL8"/>
<dbReference type="HAMAP" id="MF_00386">
    <property type="entry name" value="UPF0161_YidD"/>
    <property type="match status" value="1"/>
</dbReference>
<dbReference type="OrthoDB" id="9801753at2"/>